<gene>
    <name evidence="1" type="ORF">S01H1_83473</name>
</gene>
<dbReference type="AlphaFoldDB" id="X0ZAS6"/>
<proteinExistence type="predicted"/>
<dbReference type="EMBL" id="BARS01056754">
    <property type="protein sequence ID" value="GAG45476.1"/>
    <property type="molecule type" value="Genomic_DNA"/>
</dbReference>
<protein>
    <submittedName>
        <fullName evidence="1">Uncharacterized protein</fullName>
    </submittedName>
</protein>
<reference evidence="1" key="1">
    <citation type="journal article" date="2014" name="Front. Microbiol.">
        <title>High frequency of phylogenetically diverse reductive dehalogenase-homologous genes in deep subseafloor sedimentary metagenomes.</title>
        <authorList>
            <person name="Kawai M."/>
            <person name="Futagami T."/>
            <person name="Toyoda A."/>
            <person name="Takaki Y."/>
            <person name="Nishi S."/>
            <person name="Hori S."/>
            <person name="Arai W."/>
            <person name="Tsubouchi T."/>
            <person name="Morono Y."/>
            <person name="Uchiyama I."/>
            <person name="Ito T."/>
            <person name="Fujiyama A."/>
            <person name="Inagaki F."/>
            <person name="Takami H."/>
        </authorList>
    </citation>
    <scope>NUCLEOTIDE SEQUENCE</scope>
    <source>
        <strain evidence="1">Expedition CK06-06</strain>
    </source>
</reference>
<name>X0ZAS6_9ZZZZ</name>
<organism evidence="1">
    <name type="scientific">marine sediment metagenome</name>
    <dbReference type="NCBI Taxonomy" id="412755"/>
    <lineage>
        <taxon>unclassified sequences</taxon>
        <taxon>metagenomes</taxon>
        <taxon>ecological metagenomes</taxon>
    </lineage>
</organism>
<comment type="caution">
    <text evidence="1">The sequence shown here is derived from an EMBL/GenBank/DDBJ whole genome shotgun (WGS) entry which is preliminary data.</text>
</comment>
<evidence type="ECO:0000313" key="1">
    <source>
        <dbReference type="EMBL" id="GAG45476.1"/>
    </source>
</evidence>
<feature type="non-terminal residue" evidence="1">
    <location>
        <position position="1"/>
    </location>
</feature>
<sequence length="36" mass="4532">SNDSYYKNKVYCYDCLEKMFVDKYGYEEIPYLEMMR</sequence>
<accession>X0ZAS6</accession>